<reference evidence="2 3" key="2">
    <citation type="journal article" date="2016" name="Genome Announc.">
        <title>Draft Genome Sequence of a Versatile Hydrocarbon-Degrading Bacterium, Rhodococcus pyridinivorans Strain KG-16, Collected from Oil Fields in India.</title>
        <authorList>
            <person name="Aggarwal R.K."/>
            <person name="Dawar C."/>
            <person name="Phanindranath R."/>
            <person name="Mutnuri L."/>
            <person name="Dayal A.M."/>
        </authorList>
    </citation>
    <scope>NUCLEOTIDE SEQUENCE [LARGE SCALE GENOMIC DNA]</scope>
    <source>
        <strain evidence="2 3">KG-16</strain>
    </source>
</reference>
<dbReference type="RefSeq" id="WP_060651756.1">
    <property type="nucleotide sequence ID" value="NZ_AZXY01000004.1"/>
</dbReference>
<protein>
    <submittedName>
        <fullName evidence="2">Uncharacterized protein</fullName>
    </submittedName>
</protein>
<dbReference type="Proteomes" id="UP000053060">
    <property type="component" value="Unassembled WGS sequence"/>
</dbReference>
<dbReference type="AlphaFoldDB" id="A0A0V9ULW1"/>
<feature type="transmembrane region" description="Helical" evidence="1">
    <location>
        <begin position="79"/>
        <end position="112"/>
    </location>
</feature>
<keyword evidence="1" id="KW-0812">Transmembrane</keyword>
<evidence type="ECO:0000313" key="3">
    <source>
        <dbReference type="Proteomes" id="UP000053060"/>
    </source>
</evidence>
<evidence type="ECO:0000256" key="1">
    <source>
        <dbReference type="SAM" id="Phobius"/>
    </source>
</evidence>
<dbReference type="PATRIC" id="fig|1441730.3.peg.2131"/>
<dbReference type="EMBL" id="AZXY01000004">
    <property type="protein sequence ID" value="KSZ58980.1"/>
    <property type="molecule type" value="Genomic_DNA"/>
</dbReference>
<evidence type="ECO:0000313" key="2">
    <source>
        <dbReference type="EMBL" id="KSZ58980.1"/>
    </source>
</evidence>
<keyword evidence="1" id="KW-0472">Membrane</keyword>
<name>A0A0V9ULW1_9NOCA</name>
<comment type="caution">
    <text evidence="2">The sequence shown here is derived from an EMBL/GenBank/DDBJ whole genome shotgun (WGS) entry which is preliminary data.</text>
</comment>
<proteinExistence type="predicted"/>
<reference evidence="3" key="1">
    <citation type="submission" date="2015-01" db="EMBL/GenBank/DDBJ databases">
        <title>Draft genome sequence of Rhodococcus pyridinivorans strain KG-16, a hydrocarbon-degrading bacterium.</title>
        <authorList>
            <person name="Aggarwal R.K."/>
            <person name="Dawar C."/>
        </authorList>
    </citation>
    <scope>NUCLEOTIDE SEQUENCE [LARGE SCALE GENOMIC DNA]</scope>
    <source>
        <strain evidence="3">KG-16</strain>
    </source>
</reference>
<organism evidence="2 3">
    <name type="scientific">Rhodococcus pyridinivorans KG-16</name>
    <dbReference type="NCBI Taxonomy" id="1441730"/>
    <lineage>
        <taxon>Bacteria</taxon>
        <taxon>Bacillati</taxon>
        <taxon>Actinomycetota</taxon>
        <taxon>Actinomycetes</taxon>
        <taxon>Mycobacteriales</taxon>
        <taxon>Nocardiaceae</taxon>
        <taxon>Rhodococcus</taxon>
    </lineage>
</organism>
<accession>A0A0V9ULW1</accession>
<sequence length="117" mass="11691">MKDALRTGVRTALAGLRGLGARLIRKIRGWVDSLLGEVTSGGVGLRAVLAGIRAALEGRNPALAALGGLISGLSTKAKIGLAVVIALVLLLGPVLLVILLLAVLVAAVISAVRSAGD</sequence>
<keyword evidence="1" id="KW-1133">Transmembrane helix</keyword>
<gene>
    <name evidence="2" type="ORF">Z045_10245</name>
</gene>